<keyword evidence="1" id="KW-0812">Transmembrane</keyword>
<evidence type="ECO:0000313" key="2">
    <source>
        <dbReference type="EMBL" id="QTD37595.1"/>
    </source>
</evidence>
<name>A0ABX7STN4_9FLAO</name>
<feature type="transmembrane region" description="Helical" evidence="1">
    <location>
        <begin position="12"/>
        <end position="33"/>
    </location>
</feature>
<dbReference type="Proteomes" id="UP000663935">
    <property type="component" value="Chromosome"/>
</dbReference>
<dbReference type="EMBL" id="CP071795">
    <property type="protein sequence ID" value="QTD37595.1"/>
    <property type="molecule type" value="Genomic_DNA"/>
</dbReference>
<feature type="transmembrane region" description="Helical" evidence="1">
    <location>
        <begin position="88"/>
        <end position="107"/>
    </location>
</feature>
<keyword evidence="1" id="KW-0472">Membrane</keyword>
<protein>
    <submittedName>
        <fullName evidence="2">DUF4386 domain-containing protein</fullName>
    </submittedName>
</protein>
<dbReference type="Pfam" id="PF14329">
    <property type="entry name" value="DUF4386"/>
    <property type="match status" value="1"/>
</dbReference>
<sequence>MEIISRNKKARIAGILYLLLVISGFIYLVYIPSELIDLQNATKTIENIKGSELLFRLGIVTSILSSLIFMLLPLALYNLLKNVNKVSAKFMVLFALISIPISFVNILNKFSVLTLINKSEYAQNLGQIELQTQVMLYLENYNNGIEISQIFWGLWLLPFGYLVYKSGFLPKILGILLMAGCFGYLITFFGGFLYSDFNKTIISDIVGLPAPIGEIGICLWLLIMRTNKFNFKKTTIN</sequence>
<evidence type="ECO:0000256" key="1">
    <source>
        <dbReference type="SAM" id="Phobius"/>
    </source>
</evidence>
<proteinExistence type="predicted"/>
<reference evidence="2 3" key="1">
    <citation type="submission" date="2021-03" db="EMBL/GenBank/DDBJ databases">
        <title>Complete genome of Polaribacter_sp.G4M1.</title>
        <authorList>
            <person name="Jeong S.W."/>
            <person name="Bae J.W."/>
        </authorList>
    </citation>
    <scope>NUCLEOTIDE SEQUENCE [LARGE SCALE GENOMIC DNA]</scope>
    <source>
        <strain evidence="2 3">G4M1</strain>
    </source>
</reference>
<accession>A0ABX7STN4</accession>
<dbReference type="RefSeq" id="WP_207971761.1">
    <property type="nucleotide sequence ID" value="NZ_CP071795.1"/>
</dbReference>
<organism evidence="2 3">
    <name type="scientific">Polaribacter batillariae</name>
    <dbReference type="NCBI Taxonomy" id="2808900"/>
    <lineage>
        <taxon>Bacteria</taxon>
        <taxon>Pseudomonadati</taxon>
        <taxon>Bacteroidota</taxon>
        <taxon>Flavobacteriia</taxon>
        <taxon>Flavobacteriales</taxon>
        <taxon>Flavobacteriaceae</taxon>
    </lineage>
</organism>
<feature type="transmembrane region" description="Helical" evidence="1">
    <location>
        <begin position="201"/>
        <end position="223"/>
    </location>
</feature>
<feature type="transmembrane region" description="Helical" evidence="1">
    <location>
        <begin position="176"/>
        <end position="195"/>
    </location>
</feature>
<feature type="transmembrane region" description="Helical" evidence="1">
    <location>
        <begin position="53"/>
        <end position="76"/>
    </location>
</feature>
<feature type="transmembrane region" description="Helical" evidence="1">
    <location>
        <begin position="147"/>
        <end position="164"/>
    </location>
</feature>
<keyword evidence="3" id="KW-1185">Reference proteome</keyword>
<keyword evidence="1" id="KW-1133">Transmembrane helix</keyword>
<dbReference type="InterPro" id="IPR025495">
    <property type="entry name" value="DUF4386"/>
</dbReference>
<gene>
    <name evidence="2" type="ORF">JL193_16245</name>
</gene>
<evidence type="ECO:0000313" key="3">
    <source>
        <dbReference type="Proteomes" id="UP000663935"/>
    </source>
</evidence>